<protein>
    <submittedName>
        <fullName evidence="1">1252_t:CDS:1</fullName>
    </submittedName>
</protein>
<dbReference type="EMBL" id="CAJVPS010021331">
    <property type="protein sequence ID" value="CAG8707143.1"/>
    <property type="molecule type" value="Genomic_DNA"/>
</dbReference>
<gene>
    <name evidence="1" type="ORF">ALEPTO_LOCUS11777</name>
</gene>
<keyword evidence="2" id="KW-1185">Reference proteome</keyword>
<dbReference type="AlphaFoldDB" id="A0A9N9N789"/>
<reference evidence="1" key="1">
    <citation type="submission" date="2021-06" db="EMBL/GenBank/DDBJ databases">
        <authorList>
            <person name="Kallberg Y."/>
            <person name="Tangrot J."/>
            <person name="Rosling A."/>
        </authorList>
    </citation>
    <scope>NUCLEOTIDE SEQUENCE</scope>
    <source>
        <strain evidence="1">FL130A</strain>
    </source>
</reference>
<name>A0A9N9N789_9GLOM</name>
<comment type="caution">
    <text evidence="1">The sequence shown here is derived from an EMBL/GenBank/DDBJ whole genome shotgun (WGS) entry which is preliminary data.</text>
</comment>
<accession>A0A9N9N789</accession>
<evidence type="ECO:0000313" key="1">
    <source>
        <dbReference type="EMBL" id="CAG8707143.1"/>
    </source>
</evidence>
<dbReference type="Proteomes" id="UP000789508">
    <property type="component" value="Unassembled WGS sequence"/>
</dbReference>
<feature type="non-terminal residue" evidence="1">
    <location>
        <position position="1"/>
    </location>
</feature>
<sequence>IGEIWKGILEGAYEAMSPRWREYMNISAEQMHELVDAVLKEHDERGVHTNWRLFIGQRKFNNDITNEVV</sequence>
<evidence type="ECO:0000313" key="2">
    <source>
        <dbReference type="Proteomes" id="UP000789508"/>
    </source>
</evidence>
<organism evidence="1 2">
    <name type="scientific">Ambispora leptoticha</name>
    <dbReference type="NCBI Taxonomy" id="144679"/>
    <lineage>
        <taxon>Eukaryota</taxon>
        <taxon>Fungi</taxon>
        <taxon>Fungi incertae sedis</taxon>
        <taxon>Mucoromycota</taxon>
        <taxon>Glomeromycotina</taxon>
        <taxon>Glomeromycetes</taxon>
        <taxon>Archaeosporales</taxon>
        <taxon>Ambisporaceae</taxon>
        <taxon>Ambispora</taxon>
    </lineage>
</organism>
<proteinExistence type="predicted"/>